<dbReference type="AlphaFoldDB" id="A0A554A185"/>
<dbReference type="EMBL" id="VLXZ01000003">
    <property type="protein sequence ID" value="TSB47451.1"/>
    <property type="molecule type" value="Genomic_DNA"/>
</dbReference>
<evidence type="ECO:0000313" key="2">
    <source>
        <dbReference type="Proteomes" id="UP000318521"/>
    </source>
</evidence>
<name>A0A554A185_9BACI</name>
<evidence type="ECO:0000313" key="1">
    <source>
        <dbReference type="EMBL" id="TSB47451.1"/>
    </source>
</evidence>
<keyword evidence="2" id="KW-1185">Reference proteome</keyword>
<gene>
    <name evidence="1" type="ORF">FN960_06870</name>
</gene>
<dbReference type="Proteomes" id="UP000318521">
    <property type="component" value="Unassembled WGS sequence"/>
</dbReference>
<organism evidence="1 2">
    <name type="scientific">Alkalicoccobacillus porphyridii</name>
    <dbReference type="NCBI Taxonomy" id="2597270"/>
    <lineage>
        <taxon>Bacteria</taxon>
        <taxon>Bacillati</taxon>
        <taxon>Bacillota</taxon>
        <taxon>Bacilli</taxon>
        <taxon>Bacillales</taxon>
        <taxon>Bacillaceae</taxon>
        <taxon>Alkalicoccobacillus</taxon>
    </lineage>
</organism>
<proteinExistence type="predicted"/>
<accession>A0A554A185</accession>
<reference evidence="1 2" key="1">
    <citation type="submission" date="2019-07" db="EMBL/GenBank/DDBJ databases">
        <authorList>
            <person name="Park Y.J."/>
            <person name="Jeong S.E."/>
            <person name="Jung H.S."/>
        </authorList>
    </citation>
    <scope>NUCLEOTIDE SEQUENCE [LARGE SCALE GENOMIC DNA]</scope>
    <source>
        <strain evidence="2">P16(2019)</strain>
    </source>
</reference>
<dbReference type="RefSeq" id="WP_143847950.1">
    <property type="nucleotide sequence ID" value="NZ_VLXZ01000003.1"/>
</dbReference>
<comment type="caution">
    <text evidence="1">The sequence shown here is derived from an EMBL/GenBank/DDBJ whole genome shotgun (WGS) entry which is preliminary data.</text>
</comment>
<protein>
    <submittedName>
        <fullName evidence="1">Uncharacterized protein</fullName>
    </submittedName>
</protein>
<sequence>MKYVISAILLLIPLSFVDFSPLKVEAQGIITGYSSSPQTEENGEAIKSQAPKQYFQQSRLYNSEAEIPSRIYFSDRGYGGYLGKVSHEKLVDNIYKADFAGYLPPICVDSACPTLIQK</sequence>